<feature type="transmembrane region" description="Helical" evidence="1">
    <location>
        <begin position="77"/>
        <end position="100"/>
    </location>
</feature>
<dbReference type="STRING" id="988821.SAMN05421867_11825"/>
<name>A0A1I1AHT2_9CELL</name>
<dbReference type="AlphaFoldDB" id="A0A1I1AHT2"/>
<keyword evidence="1" id="KW-1133">Transmembrane helix</keyword>
<keyword evidence="1" id="KW-0472">Membrane</keyword>
<keyword evidence="1" id="KW-0812">Transmembrane</keyword>
<keyword evidence="3" id="KW-1185">Reference proteome</keyword>
<evidence type="ECO:0000313" key="3">
    <source>
        <dbReference type="Proteomes" id="UP000199012"/>
    </source>
</evidence>
<feature type="transmembrane region" description="Helical" evidence="1">
    <location>
        <begin position="196"/>
        <end position="214"/>
    </location>
</feature>
<reference evidence="2 3" key="1">
    <citation type="submission" date="2016-10" db="EMBL/GenBank/DDBJ databases">
        <authorList>
            <person name="de Groot N.N."/>
        </authorList>
    </citation>
    <scope>NUCLEOTIDE SEQUENCE [LARGE SCALE GENOMIC DNA]</scope>
    <source>
        <strain evidence="2 3">CGMCC 4.6945</strain>
    </source>
</reference>
<dbReference type="Proteomes" id="UP000199012">
    <property type="component" value="Unassembled WGS sequence"/>
</dbReference>
<evidence type="ECO:0000313" key="2">
    <source>
        <dbReference type="EMBL" id="SFB37052.1"/>
    </source>
</evidence>
<accession>A0A1I1AHT2</accession>
<feature type="transmembrane region" description="Helical" evidence="1">
    <location>
        <begin position="164"/>
        <end position="184"/>
    </location>
</feature>
<dbReference type="EMBL" id="FOKA01000018">
    <property type="protein sequence ID" value="SFB37052.1"/>
    <property type="molecule type" value="Genomic_DNA"/>
</dbReference>
<feature type="transmembrane region" description="Helical" evidence="1">
    <location>
        <begin position="38"/>
        <end position="57"/>
    </location>
</feature>
<evidence type="ECO:0000256" key="1">
    <source>
        <dbReference type="SAM" id="Phobius"/>
    </source>
</evidence>
<sequence length="242" mass="24189">MTDTPLTSRPLEADETRHLDLGLRGPTPRLADVRAPRAAALALLLGPVVLAVAGAVHPDVPGDDAGQIAAAIGDAAGAWQAWAALLLVGTVVTVPGALRLLRVVGRGRGSGLTLAGAVLLVLGAVGAGGFAVVNSLMVSMLPPAGTPAPELLDGLARSETADPLAGATVLLFFVGVHVGWPLLLAGATRARWARPWQWVLATLGSVAVFGLSGQTLLVEALGLGAVAVAAAPTAVALRRAAP</sequence>
<feature type="transmembrane region" description="Helical" evidence="1">
    <location>
        <begin position="112"/>
        <end position="133"/>
    </location>
</feature>
<evidence type="ECO:0008006" key="4">
    <source>
        <dbReference type="Google" id="ProtNLM"/>
    </source>
</evidence>
<protein>
    <recommendedName>
        <fullName evidence="4">DUF4386 family protein</fullName>
    </recommendedName>
</protein>
<dbReference type="RefSeq" id="WP_090034480.1">
    <property type="nucleotide sequence ID" value="NZ_BONM01000028.1"/>
</dbReference>
<feature type="transmembrane region" description="Helical" evidence="1">
    <location>
        <begin position="220"/>
        <end position="237"/>
    </location>
</feature>
<proteinExistence type="predicted"/>
<gene>
    <name evidence="2" type="ORF">SAMN05421867_11825</name>
</gene>
<organism evidence="2 3">
    <name type="scientific">Cellulomonas marina</name>
    <dbReference type="NCBI Taxonomy" id="988821"/>
    <lineage>
        <taxon>Bacteria</taxon>
        <taxon>Bacillati</taxon>
        <taxon>Actinomycetota</taxon>
        <taxon>Actinomycetes</taxon>
        <taxon>Micrococcales</taxon>
        <taxon>Cellulomonadaceae</taxon>
        <taxon>Cellulomonas</taxon>
    </lineage>
</organism>